<reference evidence="2" key="1">
    <citation type="journal article" date="2023" name="G3 (Bethesda)">
        <title>A reference genome for the long-term kleptoplast-retaining sea slug Elysia crispata morphotype clarki.</title>
        <authorList>
            <person name="Eastman K.E."/>
            <person name="Pendleton A.L."/>
            <person name="Shaikh M.A."/>
            <person name="Suttiyut T."/>
            <person name="Ogas R."/>
            <person name="Tomko P."/>
            <person name="Gavelis G."/>
            <person name="Widhalm J.R."/>
            <person name="Wisecaver J.H."/>
        </authorList>
    </citation>
    <scope>NUCLEOTIDE SEQUENCE</scope>
    <source>
        <strain evidence="2">ECLA1</strain>
    </source>
</reference>
<evidence type="ECO:0000256" key="1">
    <source>
        <dbReference type="SAM" id="MobiDB-lite"/>
    </source>
</evidence>
<keyword evidence="3" id="KW-1185">Reference proteome</keyword>
<feature type="region of interest" description="Disordered" evidence="1">
    <location>
        <begin position="103"/>
        <end position="138"/>
    </location>
</feature>
<name>A0AAE0YDH3_9GAST</name>
<accession>A0AAE0YDH3</accession>
<comment type="caution">
    <text evidence="2">The sequence shown here is derived from an EMBL/GenBank/DDBJ whole genome shotgun (WGS) entry which is preliminary data.</text>
</comment>
<sequence length="184" mass="20824">MTTIDFSKCFFCQSDDTGDLRDPTKSHKSSVYTLYQNVVQNIIQLKQLNEYPFDIDFQAFEVGEDGLEQAHVNSLERNGAVWHKSCRNKIDNQKVKRAKKKADKAIHTSPRKTRRMSLPCDGNSSFTSTSQNSDDGQGQMIQCPKNCASFVINLGARKLISTKLQHLVLTTKFESVLKLFAIKT</sequence>
<organism evidence="2 3">
    <name type="scientific">Elysia crispata</name>
    <name type="common">lettuce slug</name>
    <dbReference type="NCBI Taxonomy" id="231223"/>
    <lineage>
        <taxon>Eukaryota</taxon>
        <taxon>Metazoa</taxon>
        <taxon>Spiralia</taxon>
        <taxon>Lophotrochozoa</taxon>
        <taxon>Mollusca</taxon>
        <taxon>Gastropoda</taxon>
        <taxon>Heterobranchia</taxon>
        <taxon>Euthyneura</taxon>
        <taxon>Panpulmonata</taxon>
        <taxon>Sacoglossa</taxon>
        <taxon>Placobranchoidea</taxon>
        <taxon>Plakobranchidae</taxon>
        <taxon>Elysia</taxon>
    </lineage>
</organism>
<feature type="compositionally biased region" description="Polar residues" evidence="1">
    <location>
        <begin position="122"/>
        <end position="138"/>
    </location>
</feature>
<evidence type="ECO:0000313" key="2">
    <source>
        <dbReference type="EMBL" id="KAK3741024.1"/>
    </source>
</evidence>
<gene>
    <name evidence="2" type="ORF">RRG08_005714</name>
</gene>
<protein>
    <submittedName>
        <fullName evidence="2">Uncharacterized protein</fullName>
    </submittedName>
</protein>
<proteinExistence type="predicted"/>
<dbReference type="EMBL" id="JAWDGP010006450">
    <property type="protein sequence ID" value="KAK3741024.1"/>
    <property type="molecule type" value="Genomic_DNA"/>
</dbReference>
<dbReference type="AlphaFoldDB" id="A0AAE0YDH3"/>
<dbReference type="Proteomes" id="UP001283361">
    <property type="component" value="Unassembled WGS sequence"/>
</dbReference>
<evidence type="ECO:0000313" key="3">
    <source>
        <dbReference type="Proteomes" id="UP001283361"/>
    </source>
</evidence>